<protein>
    <submittedName>
        <fullName evidence="1">Uncharacterized protein</fullName>
    </submittedName>
</protein>
<accession>A0A0F9E9A3</accession>
<reference evidence="1" key="1">
    <citation type="journal article" date="2015" name="Nature">
        <title>Complex archaea that bridge the gap between prokaryotes and eukaryotes.</title>
        <authorList>
            <person name="Spang A."/>
            <person name="Saw J.H."/>
            <person name="Jorgensen S.L."/>
            <person name="Zaremba-Niedzwiedzka K."/>
            <person name="Martijn J."/>
            <person name="Lind A.E."/>
            <person name="van Eijk R."/>
            <person name="Schleper C."/>
            <person name="Guy L."/>
            <person name="Ettema T.J."/>
        </authorList>
    </citation>
    <scope>NUCLEOTIDE SEQUENCE</scope>
</reference>
<organism evidence="1">
    <name type="scientific">marine sediment metagenome</name>
    <dbReference type="NCBI Taxonomy" id="412755"/>
    <lineage>
        <taxon>unclassified sequences</taxon>
        <taxon>metagenomes</taxon>
        <taxon>ecological metagenomes</taxon>
    </lineage>
</organism>
<comment type="caution">
    <text evidence="1">The sequence shown here is derived from an EMBL/GenBank/DDBJ whole genome shotgun (WGS) entry which is preliminary data.</text>
</comment>
<dbReference type="AlphaFoldDB" id="A0A0F9E9A3"/>
<dbReference type="EMBL" id="LAZR01028387">
    <property type="protein sequence ID" value="KKL62766.1"/>
    <property type="molecule type" value="Genomic_DNA"/>
</dbReference>
<gene>
    <name evidence="1" type="ORF">LCGC14_2181950</name>
</gene>
<name>A0A0F9E9A3_9ZZZZ</name>
<sequence length="54" mass="6458">YRYQMEPPQEFIDLTVEMKHLNEKLLKTTDPKEKAKIFKSLIEISKKMQEMGSL</sequence>
<proteinExistence type="predicted"/>
<feature type="non-terminal residue" evidence="1">
    <location>
        <position position="1"/>
    </location>
</feature>
<evidence type="ECO:0000313" key="1">
    <source>
        <dbReference type="EMBL" id="KKL62766.1"/>
    </source>
</evidence>